<dbReference type="GO" id="GO:0003697">
    <property type="term" value="F:single-stranded DNA binding"/>
    <property type="evidence" value="ECO:0007669"/>
    <property type="project" value="TreeGrafter"/>
</dbReference>
<dbReference type="EMBL" id="VCEA01000003">
    <property type="protein sequence ID" value="KAB0343647.1"/>
    <property type="molecule type" value="Genomic_DNA"/>
</dbReference>
<dbReference type="GO" id="GO:0035861">
    <property type="term" value="C:site of double-strand break"/>
    <property type="evidence" value="ECO:0007669"/>
    <property type="project" value="TreeGrafter"/>
</dbReference>
<dbReference type="GO" id="GO:0044774">
    <property type="term" value="P:mitotic DNA integrity checkpoint signaling"/>
    <property type="evidence" value="ECO:0007669"/>
    <property type="project" value="TreeGrafter"/>
</dbReference>
<dbReference type="PANTHER" id="PTHR46060:SF2">
    <property type="entry name" value="HISTONE-LYSINE N-METHYLTRANSFERASE SETMAR"/>
    <property type="match status" value="1"/>
</dbReference>
<organism evidence="2 3">
    <name type="scientific">Muntiacus muntjak</name>
    <name type="common">Barking deer</name>
    <name type="synonym">Indian muntjac</name>
    <dbReference type="NCBI Taxonomy" id="9888"/>
    <lineage>
        <taxon>Eukaryota</taxon>
        <taxon>Metazoa</taxon>
        <taxon>Chordata</taxon>
        <taxon>Craniata</taxon>
        <taxon>Vertebrata</taxon>
        <taxon>Euteleostomi</taxon>
        <taxon>Mammalia</taxon>
        <taxon>Eutheria</taxon>
        <taxon>Laurasiatheria</taxon>
        <taxon>Artiodactyla</taxon>
        <taxon>Ruminantia</taxon>
        <taxon>Pecora</taxon>
        <taxon>Cervidae</taxon>
        <taxon>Muntiacinae</taxon>
        <taxon>Muntiacus</taxon>
    </lineage>
</organism>
<dbReference type="InterPro" id="IPR001888">
    <property type="entry name" value="Transposase_1"/>
</dbReference>
<evidence type="ECO:0000313" key="3">
    <source>
        <dbReference type="Proteomes" id="UP000326458"/>
    </source>
</evidence>
<reference evidence="2 3" key="1">
    <citation type="submission" date="2019-06" db="EMBL/GenBank/DDBJ databases">
        <title>Discovery of a novel chromosome fission-fusion reversal in muntjac.</title>
        <authorList>
            <person name="Mudd A.B."/>
            <person name="Bredeson J.V."/>
            <person name="Baum R."/>
            <person name="Hockemeyer D."/>
            <person name="Rokhsar D.S."/>
        </authorList>
    </citation>
    <scope>NUCLEOTIDE SEQUENCE [LARGE SCALE GENOMIC DNA]</scope>
    <source>
        <strain evidence="2">UTSW_UCB_Mm</strain>
        <tissue evidence="2">Fibroblast cell line</tissue>
    </source>
</reference>
<sequence length="274" mass="31639">MMCKWGLTREMMSDKKQIQAIFLFEFKMGHKAAETTHNINNATGPGTANECTGDKSLEDECSGQPSEKDDQLRGSWKLILLQLHKKMLHMHLKQIGKMEKLCKWLPHQMTTNQNNCGLEVSSLIVCNNTNRFSDSKFASKKVMVTVWWSAASVITYSFLNPGETITSEKYAQQMDEMHRKLQCLQPVLVNRKGSVLHDNTQPHVAQPTLQKLNELDYEILPYPPYSPNLSTINDHFFRHPDNFLQGKRFHNQQEAENTFQEFIESQSMDFYFTG</sequence>
<dbReference type="GO" id="GO:0005634">
    <property type="term" value="C:nucleus"/>
    <property type="evidence" value="ECO:0007669"/>
    <property type="project" value="TreeGrafter"/>
</dbReference>
<proteinExistence type="predicted"/>
<dbReference type="AlphaFoldDB" id="A0A5N3V3D9"/>
<dbReference type="GO" id="GO:0000729">
    <property type="term" value="P:DNA double-strand break processing"/>
    <property type="evidence" value="ECO:0007669"/>
    <property type="project" value="TreeGrafter"/>
</dbReference>
<dbReference type="GO" id="GO:0000014">
    <property type="term" value="F:single-stranded DNA endodeoxyribonuclease activity"/>
    <property type="evidence" value="ECO:0007669"/>
    <property type="project" value="TreeGrafter"/>
</dbReference>
<evidence type="ECO:0008006" key="4">
    <source>
        <dbReference type="Google" id="ProtNLM"/>
    </source>
</evidence>
<dbReference type="Pfam" id="PF01359">
    <property type="entry name" value="Transposase_1"/>
    <property type="match status" value="1"/>
</dbReference>
<dbReference type="Proteomes" id="UP000326458">
    <property type="component" value="Unassembled WGS sequence"/>
</dbReference>
<dbReference type="GO" id="GO:0042800">
    <property type="term" value="F:histone H3K4 methyltransferase activity"/>
    <property type="evidence" value="ECO:0007669"/>
    <property type="project" value="TreeGrafter"/>
</dbReference>
<dbReference type="Gene3D" id="3.30.420.10">
    <property type="entry name" value="Ribonuclease H-like superfamily/Ribonuclease H"/>
    <property type="match status" value="1"/>
</dbReference>
<protein>
    <recommendedName>
        <fullName evidence="4">Mos1 transposase HTH domain-containing protein</fullName>
    </recommendedName>
</protein>
<evidence type="ECO:0000256" key="1">
    <source>
        <dbReference type="SAM" id="MobiDB-lite"/>
    </source>
</evidence>
<comment type="caution">
    <text evidence="2">The sequence shown here is derived from an EMBL/GenBank/DDBJ whole genome shotgun (WGS) entry which is preliminary data.</text>
</comment>
<dbReference type="PANTHER" id="PTHR46060">
    <property type="entry name" value="MARINER MOS1 TRANSPOSASE-LIKE PROTEIN"/>
    <property type="match status" value="1"/>
</dbReference>
<dbReference type="GO" id="GO:0046975">
    <property type="term" value="F:histone H3K36 methyltransferase activity"/>
    <property type="evidence" value="ECO:0007669"/>
    <property type="project" value="TreeGrafter"/>
</dbReference>
<name>A0A5N3V3D9_MUNMU</name>
<dbReference type="InterPro" id="IPR036397">
    <property type="entry name" value="RNaseH_sf"/>
</dbReference>
<dbReference type="GO" id="GO:0000793">
    <property type="term" value="C:condensed chromosome"/>
    <property type="evidence" value="ECO:0007669"/>
    <property type="project" value="TreeGrafter"/>
</dbReference>
<dbReference type="GO" id="GO:0006303">
    <property type="term" value="P:double-strand break repair via nonhomologous end joining"/>
    <property type="evidence" value="ECO:0007669"/>
    <property type="project" value="TreeGrafter"/>
</dbReference>
<dbReference type="Gene3D" id="1.10.10.1450">
    <property type="match status" value="1"/>
</dbReference>
<gene>
    <name evidence="2" type="ORF">FD754_020573</name>
</gene>
<dbReference type="GO" id="GO:0015074">
    <property type="term" value="P:DNA integration"/>
    <property type="evidence" value="ECO:0007669"/>
    <property type="project" value="TreeGrafter"/>
</dbReference>
<feature type="compositionally biased region" description="Polar residues" evidence="1">
    <location>
        <begin position="37"/>
        <end position="50"/>
    </location>
</feature>
<evidence type="ECO:0000313" key="2">
    <source>
        <dbReference type="EMBL" id="KAB0343647.1"/>
    </source>
</evidence>
<dbReference type="GO" id="GO:0044547">
    <property type="term" value="F:DNA topoisomerase binding"/>
    <property type="evidence" value="ECO:0007669"/>
    <property type="project" value="TreeGrafter"/>
</dbReference>
<feature type="non-terminal residue" evidence="2">
    <location>
        <position position="274"/>
    </location>
</feature>
<dbReference type="GO" id="GO:0031297">
    <property type="term" value="P:replication fork processing"/>
    <property type="evidence" value="ECO:0007669"/>
    <property type="project" value="TreeGrafter"/>
</dbReference>
<feature type="region of interest" description="Disordered" evidence="1">
    <location>
        <begin position="37"/>
        <end position="70"/>
    </location>
</feature>
<dbReference type="InterPro" id="IPR052709">
    <property type="entry name" value="Transposase-MT_Hybrid"/>
</dbReference>
<keyword evidence="3" id="KW-1185">Reference proteome</keyword>
<dbReference type="GO" id="GO:0003690">
    <property type="term" value="F:double-stranded DNA binding"/>
    <property type="evidence" value="ECO:0007669"/>
    <property type="project" value="TreeGrafter"/>
</dbReference>
<accession>A0A5N3V3D9</accession>